<evidence type="ECO:0000313" key="3">
    <source>
        <dbReference type="Proteomes" id="UP000078544"/>
    </source>
</evidence>
<dbReference type="InterPro" id="IPR036038">
    <property type="entry name" value="Aminotransferase-like"/>
</dbReference>
<proteinExistence type="predicted"/>
<feature type="compositionally biased region" description="Basic and acidic residues" evidence="1">
    <location>
        <begin position="79"/>
        <end position="92"/>
    </location>
</feature>
<accession>A0A168FBE8</accession>
<dbReference type="AlphaFoldDB" id="A0A168FBE8"/>
<dbReference type="EMBL" id="AZGY01000003">
    <property type="protein sequence ID" value="KZZ99685.1"/>
    <property type="molecule type" value="Genomic_DNA"/>
</dbReference>
<dbReference type="InterPro" id="IPR001544">
    <property type="entry name" value="Aminotrans_IV"/>
</dbReference>
<dbReference type="STRING" id="1081109.A0A168FBE8"/>
<gene>
    <name evidence="2" type="ORF">AAL_02257</name>
</gene>
<name>A0A168FBE8_9HYPO</name>
<protein>
    <submittedName>
        <fullName evidence="2">Aminotransferase, class IV</fullName>
    </submittedName>
</protein>
<keyword evidence="2" id="KW-0808">Transferase</keyword>
<feature type="region of interest" description="Disordered" evidence="1">
    <location>
        <begin position="1"/>
        <end position="46"/>
    </location>
</feature>
<organism evidence="2 3">
    <name type="scientific">Moelleriella libera RCEF 2490</name>
    <dbReference type="NCBI Taxonomy" id="1081109"/>
    <lineage>
        <taxon>Eukaryota</taxon>
        <taxon>Fungi</taxon>
        <taxon>Dikarya</taxon>
        <taxon>Ascomycota</taxon>
        <taxon>Pezizomycotina</taxon>
        <taxon>Sordariomycetes</taxon>
        <taxon>Hypocreomycetidae</taxon>
        <taxon>Hypocreales</taxon>
        <taxon>Clavicipitaceae</taxon>
        <taxon>Moelleriella</taxon>
    </lineage>
</organism>
<evidence type="ECO:0000256" key="1">
    <source>
        <dbReference type="SAM" id="MobiDB-lite"/>
    </source>
</evidence>
<feature type="compositionally biased region" description="Basic residues" evidence="1">
    <location>
        <begin position="168"/>
        <end position="177"/>
    </location>
</feature>
<dbReference type="InterPro" id="IPR043132">
    <property type="entry name" value="BCAT-like_C"/>
</dbReference>
<keyword evidence="2" id="KW-0032">Aminotransferase</keyword>
<feature type="compositionally biased region" description="Basic and acidic residues" evidence="1">
    <location>
        <begin position="36"/>
        <end position="46"/>
    </location>
</feature>
<evidence type="ECO:0000313" key="2">
    <source>
        <dbReference type="EMBL" id="KZZ99685.1"/>
    </source>
</evidence>
<dbReference type="Pfam" id="PF01063">
    <property type="entry name" value="Aminotran_4"/>
    <property type="match status" value="1"/>
</dbReference>
<dbReference type="Proteomes" id="UP000078544">
    <property type="component" value="Unassembled WGS sequence"/>
</dbReference>
<feature type="compositionally biased region" description="Basic residues" evidence="1">
    <location>
        <begin position="1"/>
        <end position="22"/>
    </location>
</feature>
<feature type="region of interest" description="Disordered" evidence="1">
    <location>
        <begin position="79"/>
        <end position="211"/>
    </location>
</feature>
<dbReference type="Gene3D" id="3.20.10.10">
    <property type="entry name" value="D-amino Acid Aminotransferase, subunit A, domain 2"/>
    <property type="match status" value="1"/>
</dbReference>
<keyword evidence="3" id="KW-1185">Reference proteome</keyword>
<sequence length="480" mass="55224">MGLGPRRRRLATPSHRVLRSHSRREQAPSPSPSSDYMERLSPRQVREIRRDLVQRLREKMEEQCQKRKELQEVQEEVAEMRRAVQEQEENRAQQEAPPPGPGPAGQGQGQSDPQVVVRRRSPRLQQRQQQQQQQQQQRMPRPRPQLSRLPTITEEEIVVAVQEEQRQGKNRRRRRSRLQREKKSGSRLPATPLPTPTRTEDQITVLGPLPPPSPPRYELTTFFRFSVGLPEECTRFYHKGILDHCYLFGYALRSLMTAARELMWLPIPHFLIWRGATTRLMFLIEQSVRREHRLALVNPYKNFIIRLALERDGTIGVTARLITERNHACFWPSMLLSPRVSLELAAPVPVYIDTMPTPFSLHLRHCTSNKTILNASRARVGLKDVGSREADVLLYDHAGMVCGTPSATVYFFREGQYYTPDISTGCLAGASFAWAMERSLARQAFIPLDQICEGEKVWLSNAVNGFYRGIIARRHEVAGP</sequence>
<dbReference type="GO" id="GO:0008483">
    <property type="term" value="F:transaminase activity"/>
    <property type="evidence" value="ECO:0007669"/>
    <property type="project" value="UniProtKB-KW"/>
</dbReference>
<feature type="compositionally biased region" description="Low complexity" evidence="1">
    <location>
        <begin position="123"/>
        <end position="150"/>
    </location>
</feature>
<reference evidence="2 3" key="1">
    <citation type="journal article" date="2016" name="Genome Biol. Evol.">
        <title>Divergent and convergent evolution of fungal pathogenicity.</title>
        <authorList>
            <person name="Shang Y."/>
            <person name="Xiao G."/>
            <person name="Zheng P."/>
            <person name="Cen K."/>
            <person name="Zhan S."/>
            <person name="Wang C."/>
        </authorList>
    </citation>
    <scope>NUCLEOTIDE SEQUENCE [LARGE SCALE GENOMIC DNA]</scope>
    <source>
        <strain evidence="2 3">RCEF 2490</strain>
    </source>
</reference>
<dbReference type="SUPFAM" id="SSF56752">
    <property type="entry name" value="D-aminoacid aminotransferase-like PLP-dependent enzymes"/>
    <property type="match status" value="1"/>
</dbReference>
<dbReference type="OrthoDB" id="5288718at2759"/>
<comment type="caution">
    <text evidence="2">The sequence shown here is derived from an EMBL/GenBank/DDBJ whole genome shotgun (WGS) entry which is preliminary data.</text>
</comment>